<feature type="compositionally biased region" description="Basic and acidic residues" evidence="6">
    <location>
        <begin position="84"/>
        <end position="95"/>
    </location>
</feature>
<feature type="compositionally biased region" description="Basic residues" evidence="6">
    <location>
        <begin position="145"/>
        <end position="155"/>
    </location>
</feature>
<evidence type="ECO:0000256" key="6">
    <source>
        <dbReference type="SAM" id="MobiDB-lite"/>
    </source>
</evidence>
<evidence type="ECO:0000256" key="1">
    <source>
        <dbReference type="ARBA" id="ARBA00022481"/>
    </source>
</evidence>
<dbReference type="GO" id="GO:0046872">
    <property type="term" value="F:metal ion binding"/>
    <property type="evidence" value="ECO:0007669"/>
    <property type="project" value="UniProtKB-KW"/>
</dbReference>
<comment type="caution">
    <text evidence="8">The sequence shown here is derived from an EMBL/GenBank/DDBJ whole genome shotgun (WGS) entry which is preliminary data.</text>
</comment>
<keyword evidence="4" id="KW-0636">Prenylation</keyword>
<dbReference type="InterPro" id="IPR006121">
    <property type="entry name" value="HMA_dom"/>
</dbReference>
<organism evidence="8 9">
    <name type="scientific">Acacia crassicarpa</name>
    <name type="common">northern wattle</name>
    <dbReference type="NCBI Taxonomy" id="499986"/>
    <lineage>
        <taxon>Eukaryota</taxon>
        <taxon>Viridiplantae</taxon>
        <taxon>Streptophyta</taxon>
        <taxon>Embryophyta</taxon>
        <taxon>Tracheophyta</taxon>
        <taxon>Spermatophyta</taxon>
        <taxon>Magnoliopsida</taxon>
        <taxon>eudicotyledons</taxon>
        <taxon>Gunneridae</taxon>
        <taxon>Pentapetalae</taxon>
        <taxon>rosids</taxon>
        <taxon>fabids</taxon>
        <taxon>Fabales</taxon>
        <taxon>Fabaceae</taxon>
        <taxon>Caesalpinioideae</taxon>
        <taxon>mimosoid clade</taxon>
        <taxon>Acacieae</taxon>
        <taxon>Acacia</taxon>
    </lineage>
</organism>
<dbReference type="Gene3D" id="3.30.70.100">
    <property type="match status" value="1"/>
</dbReference>
<evidence type="ECO:0000259" key="7">
    <source>
        <dbReference type="PROSITE" id="PS50846"/>
    </source>
</evidence>
<feature type="compositionally biased region" description="Basic and acidic residues" evidence="6">
    <location>
        <begin position="105"/>
        <end position="126"/>
    </location>
</feature>
<dbReference type="CDD" id="cd00371">
    <property type="entry name" value="HMA"/>
    <property type="match status" value="1"/>
</dbReference>
<keyword evidence="3" id="KW-0449">Lipoprotein</keyword>
<sequence length="284" mass="31385">MAAKPVEDAPPPAETLKYQTWVLKVFIHCEGCKKKVKKVLQGIDGVYTTEIDSQQHKVTVTGNVDAETLVKKLLRSGKLAELLPQEKVDKKDNNKPAKSKGGGGGKEKEPSSDQKNTEPTVKEDYQKGPVSDNNNDDEGDEACGQRKKKKNKKNKGQNGPVPPNNNDNEGAGEESSKLEALPLTALPVTAMASMNPRPQLQQPYPYPPQQQYYSPPQPQPYQYGLSYSTAYPISTSSYYAPNFMHSHYNNNPYSRPPPPPPPPSDPFGHRHVGHDEYEAVCSIM</sequence>
<evidence type="ECO:0000256" key="3">
    <source>
        <dbReference type="ARBA" id="ARBA00023288"/>
    </source>
</evidence>
<dbReference type="PANTHER" id="PTHR45868">
    <property type="entry name" value="HEAVY METAL-ASSOCIATED ISOPRENYLATED PLANT PROTEIN 33-RELATED"/>
    <property type="match status" value="1"/>
</dbReference>
<protein>
    <recommendedName>
        <fullName evidence="7">HMA domain-containing protein</fullName>
    </recommendedName>
</protein>
<accession>A0AAE1N476</accession>
<feature type="region of interest" description="Disordered" evidence="6">
    <location>
        <begin position="247"/>
        <end position="272"/>
    </location>
</feature>
<evidence type="ECO:0000256" key="4">
    <source>
        <dbReference type="ARBA" id="ARBA00023289"/>
    </source>
</evidence>
<proteinExistence type="inferred from homology"/>
<feature type="compositionally biased region" description="Low complexity" evidence="6">
    <location>
        <begin position="198"/>
        <end position="214"/>
    </location>
</feature>
<evidence type="ECO:0000256" key="5">
    <source>
        <dbReference type="ARBA" id="ARBA00024045"/>
    </source>
</evidence>
<evidence type="ECO:0000313" key="9">
    <source>
        <dbReference type="Proteomes" id="UP001293593"/>
    </source>
</evidence>
<dbReference type="InterPro" id="IPR036163">
    <property type="entry name" value="HMA_dom_sf"/>
</dbReference>
<evidence type="ECO:0000256" key="2">
    <source>
        <dbReference type="ARBA" id="ARBA00022723"/>
    </source>
</evidence>
<gene>
    <name evidence="8" type="ORF">QN277_013849</name>
</gene>
<dbReference type="AlphaFoldDB" id="A0AAE1N476"/>
<keyword evidence="1" id="KW-0488">Methylation</keyword>
<feature type="compositionally biased region" description="Pro residues" evidence="6">
    <location>
        <begin position="254"/>
        <end position="265"/>
    </location>
</feature>
<dbReference type="PANTHER" id="PTHR45868:SF80">
    <property type="entry name" value="F15K9.8-RELATED"/>
    <property type="match status" value="1"/>
</dbReference>
<dbReference type="PROSITE" id="PS50846">
    <property type="entry name" value="HMA_2"/>
    <property type="match status" value="1"/>
</dbReference>
<dbReference type="Proteomes" id="UP001293593">
    <property type="component" value="Unassembled WGS sequence"/>
</dbReference>
<reference evidence="8" key="1">
    <citation type="submission" date="2023-10" db="EMBL/GenBank/DDBJ databases">
        <title>Chromosome-level genome of the transformable northern wattle, Acacia crassicarpa.</title>
        <authorList>
            <person name="Massaro I."/>
            <person name="Sinha N.R."/>
            <person name="Poethig S."/>
            <person name="Leichty A.R."/>
        </authorList>
    </citation>
    <scope>NUCLEOTIDE SEQUENCE</scope>
    <source>
        <strain evidence="8">Acra3RX</strain>
        <tissue evidence="8">Leaf</tissue>
    </source>
</reference>
<feature type="region of interest" description="Disordered" evidence="6">
    <location>
        <begin position="84"/>
        <end position="221"/>
    </location>
</feature>
<name>A0AAE1N476_9FABA</name>
<feature type="domain" description="HMA" evidence="7">
    <location>
        <begin position="18"/>
        <end position="81"/>
    </location>
</feature>
<comment type="similarity">
    <text evidence="5">Belongs to the HIPP family.</text>
</comment>
<dbReference type="EMBL" id="JAWXYG010000002">
    <property type="protein sequence ID" value="KAK4282476.1"/>
    <property type="molecule type" value="Genomic_DNA"/>
</dbReference>
<dbReference type="Pfam" id="PF00403">
    <property type="entry name" value="HMA"/>
    <property type="match status" value="1"/>
</dbReference>
<keyword evidence="2" id="KW-0479">Metal-binding</keyword>
<keyword evidence="9" id="KW-1185">Reference proteome</keyword>
<feature type="compositionally biased region" description="Low complexity" evidence="6">
    <location>
        <begin position="156"/>
        <end position="169"/>
    </location>
</feature>
<dbReference type="SUPFAM" id="SSF55008">
    <property type="entry name" value="HMA, heavy metal-associated domain"/>
    <property type="match status" value="1"/>
</dbReference>
<evidence type="ECO:0000313" key="8">
    <source>
        <dbReference type="EMBL" id="KAK4282476.1"/>
    </source>
</evidence>